<evidence type="ECO:0000256" key="1">
    <source>
        <dbReference type="PIRNR" id="PIRNR006162"/>
    </source>
</evidence>
<dbReference type="PANTHER" id="PTHR36305:SF1">
    <property type="entry name" value="PHOSPHATIDYLGLYCEROPHOSPHATASE A"/>
    <property type="match status" value="1"/>
</dbReference>
<keyword evidence="1 2" id="KW-0472">Membrane</keyword>
<comment type="caution">
    <text evidence="4">The sequence shown here is derived from an EMBL/GenBank/DDBJ whole genome shotgun (WGS) entry which is preliminary data.</text>
</comment>
<keyword evidence="1" id="KW-0443">Lipid metabolism</keyword>
<dbReference type="CDD" id="cd06971">
    <property type="entry name" value="PgpA"/>
    <property type="match status" value="1"/>
</dbReference>
<dbReference type="SUPFAM" id="SSF101307">
    <property type="entry name" value="YutG-like"/>
    <property type="match status" value="1"/>
</dbReference>
<keyword evidence="5" id="KW-1185">Reference proteome</keyword>
<dbReference type="InterPro" id="IPR007686">
    <property type="entry name" value="YutG/PgpA"/>
</dbReference>
<dbReference type="InterPro" id="IPR026037">
    <property type="entry name" value="PgpA"/>
</dbReference>
<feature type="transmembrane region" description="Helical" evidence="2">
    <location>
        <begin position="89"/>
        <end position="115"/>
    </location>
</feature>
<reference evidence="4 5" key="1">
    <citation type="submission" date="2019-04" db="EMBL/GenBank/DDBJ databases">
        <title>A novel phosphate-accumulating bacterium identified in bioreactor for phosphate removal from wastewater.</title>
        <authorList>
            <person name="Kotlyarov R.Y."/>
            <person name="Beletsky A.V."/>
            <person name="Kallistova A.Y."/>
            <person name="Dorofeev A.G."/>
            <person name="Nikolaev Y.Y."/>
            <person name="Pimenov N.V."/>
            <person name="Ravin N.V."/>
            <person name="Mardanov A.V."/>
        </authorList>
    </citation>
    <scope>NUCLEOTIDE SEQUENCE [LARGE SCALE GENOMIC DNA]</scope>
    <source>
        <strain evidence="4 5">Bin19</strain>
    </source>
</reference>
<dbReference type="PIRSF" id="PIRSF006162">
    <property type="entry name" value="PgpA"/>
    <property type="match status" value="1"/>
</dbReference>
<dbReference type="UniPathway" id="UPA00084">
    <property type="reaction ID" value="UER00504"/>
</dbReference>
<dbReference type="GO" id="GO:0046872">
    <property type="term" value="F:metal ion binding"/>
    <property type="evidence" value="ECO:0007669"/>
    <property type="project" value="UniProtKB-KW"/>
</dbReference>
<comment type="pathway">
    <text evidence="1">Phospholipid metabolism; phosphatidylglycerol biosynthesis; phosphatidylglycerol from CDP-diacylglycerol: step 2/2.</text>
</comment>
<comment type="cofactor">
    <cofactor evidence="1">
        <name>Mg(2+)</name>
        <dbReference type="ChEBI" id="CHEBI:18420"/>
    </cofactor>
</comment>
<sequence length="161" mass="17339">MVSPDWRFVTSRPAHFIAFGFGAGLSPFAPGTVGTLIGYPLFVLLHALFPTIAGLVVLGILFALGCHWCEVTGRAIGVADYRGIVWDEIVAMAAILFFVPTTVVAWIAACFAFRLFDIWKPWPICIVDARLKNGLGVMLDDALAAIPAIIVVRVGAEIVPK</sequence>
<dbReference type="EMBL" id="SWAD01000001">
    <property type="protein sequence ID" value="TMQ78924.1"/>
    <property type="molecule type" value="Genomic_DNA"/>
</dbReference>
<evidence type="ECO:0000313" key="5">
    <source>
        <dbReference type="Proteomes" id="UP000306324"/>
    </source>
</evidence>
<keyword evidence="1" id="KW-0595">Phospholipid degradation</keyword>
<evidence type="ECO:0000259" key="3">
    <source>
        <dbReference type="Pfam" id="PF04608"/>
    </source>
</evidence>
<keyword evidence="2" id="KW-1133">Transmembrane helix</keyword>
<comment type="subcellular location">
    <subcellularLocation>
        <location evidence="1">Cell inner membrane</location>
        <topology evidence="1">Multi-pass membrane protein</topology>
    </subcellularLocation>
</comment>
<keyword evidence="1" id="KW-0378">Hydrolase</keyword>
<comment type="catalytic activity">
    <reaction evidence="1">
        <text>a 1,2-diacyl-sn-glycero-3-phospho-(1'-sn-glycero-3'-phosphate) + H2O = a 1,2-diacyl-sn-glycero-3-phospho-(1'-sn-glycerol) + phosphate</text>
        <dbReference type="Rhea" id="RHEA:33751"/>
        <dbReference type="ChEBI" id="CHEBI:15377"/>
        <dbReference type="ChEBI" id="CHEBI:43474"/>
        <dbReference type="ChEBI" id="CHEBI:60110"/>
        <dbReference type="ChEBI" id="CHEBI:64716"/>
        <dbReference type="EC" id="3.1.3.27"/>
    </reaction>
</comment>
<proteinExistence type="predicted"/>
<dbReference type="Pfam" id="PF04608">
    <property type="entry name" value="PgpA"/>
    <property type="match status" value="1"/>
</dbReference>
<dbReference type="PANTHER" id="PTHR36305">
    <property type="entry name" value="PHOSPHATIDYLGLYCEROPHOSPHATASE A"/>
    <property type="match status" value="1"/>
</dbReference>
<feature type="transmembrane region" description="Helical" evidence="2">
    <location>
        <begin position="48"/>
        <end position="68"/>
    </location>
</feature>
<dbReference type="GO" id="GO:0005886">
    <property type="term" value="C:plasma membrane"/>
    <property type="evidence" value="ECO:0007669"/>
    <property type="project" value="UniProtKB-SubCell"/>
</dbReference>
<dbReference type="OrthoDB" id="9804091at2"/>
<gene>
    <name evidence="4" type="ORF">ACCUM_0521</name>
</gene>
<dbReference type="InterPro" id="IPR036681">
    <property type="entry name" value="PgpA-like_sf"/>
</dbReference>
<keyword evidence="1" id="KW-0460">Magnesium</keyword>
<dbReference type="GO" id="GO:0006655">
    <property type="term" value="P:phosphatidylglycerol biosynthetic process"/>
    <property type="evidence" value="ECO:0007669"/>
    <property type="project" value="UniProtKB-UniPathway"/>
</dbReference>
<dbReference type="AlphaFoldDB" id="A0A5S4EU77"/>
<dbReference type="EC" id="3.1.3.27" evidence="1"/>
<dbReference type="GO" id="GO:0008962">
    <property type="term" value="F:phosphatidylglycerophosphatase activity"/>
    <property type="evidence" value="ECO:0007669"/>
    <property type="project" value="UniProtKB-EC"/>
</dbReference>
<keyword evidence="1" id="KW-0479">Metal-binding</keyword>
<evidence type="ECO:0000313" key="4">
    <source>
        <dbReference type="EMBL" id="TMQ78924.1"/>
    </source>
</evidence>
<accession>A0A5S4EU77</accession>
<dbReference type="GO" id="GO:0009395">
    <property type="term" value="P:phospholipid catabolic process"/>
    <property type="evidence" value="ECO:0007669"/>
    <property type="project" value="UniProtKB-KW"/>
</dbReference>
<keyword evidence="1" id="KW-1003">Cell membrane</keyword>
<keyword evidence="1 2" id="KW-0812">Transmembrane</keyword>
<dbReference type="Proteomes" id="UP000306324">
    <property type="component" value="Unassembled WGS sequence"/>
</dbReference>
<organism evidence="4 5">
    <name type="scientific">Candidatus Accumulibacter phosphatis</name>
    <dbReference type="NCBI Taxonomy" id="327160"/>
    <lineage>
        <taxon>Bacteria</taxon>
        <taxon>Pseudomonadati</taxon>
        <taxon>Pseudomonadota</taxon>
        <taxon>Betaproteobacteria</taxon>
        <taxon>Candidatus Accumulibacter</taxon>
    </lineage>
</organism>
<evidence type="ECO:0000256" key="2">
    <source>
        <dbReference type="SAM" id="Phobius"/>
    </source>
</evidence>
<feature type="transmembrane region" description="Helical" evidence="2">
    <location>
        <begin position="16"/>
        <end position="42"/>
    </location>
</feature>
<comment type="function">
    <text evidence="1">Lipid phosphatase which dephosphorylates phosphatidylglycerophosphate (PGP) to phosphatidylglycerol (PG).</text>
</comment>
<protein>
    <recommendedName>
        <fullName evidence="1">Phosphatidylglycerophosphatase A</fullName>
        <ecNumber evidence="1">3.1.3.27</ecNumber>
    </recommendedName>
    <alternativeName>
        <fullName evidence="1">Phosphatidylglycerolphosphate phosphatase A</fullName>
    </alternativeName>
</protein>
<keyword evidence="1" id="KW-0997">Cell inner membrane</keyword>
<dbReference type="RefSeq" id="WP_138677174.1">
    <property type="nucleotide sequence ID" value="NZ_SWAD01000001.1"/>
</dbReference>
<name>A0A5S4EU77_9PROT</name>
<feature type="domain" description="YutG/PgpA" evidence="3">
    <location>
        <begin position="17"/>
        <end position="154"/>
    </location>
</feature>
<keyword evidence="1" id="KW-0442">Lipid degradation</keyword>
<keyword evidence="1" id="KW-1208">Phospholipid metabolism</keyword>